<dbReference type="InterPro" id="IPR003347">
    <property type="entry name" value="JmjC_dom"/>
</dbReference>
<dbReference type="EMBL" id="CP012154">
    <property type="protein sequence ID" value="AKS43030.1"/>
    <property type="molecule type" value="Genomic_DNA"/>
</dbReference>
<proteinExistence type="predicted"/>
<dbReference type="AlphaFoldDB" id="A0A0K0XZD2"/>
<accession>A0A0K0XZD2</accession>
<gene>
    <name evidence="4" type="ORF">WM2015_2672</name>
</gene>
<dbReference type="Proteomes" id="UP000066624">
    <property type="component" value="Chromosome"/>
</dbReference>
<name>A0A0K0XZD2_9GAMM</name>
<dbReference type="OrthoDB" id="479699at2"/>
<dbReference type="PANTHER" id="PTHR13096:SF9">
    <property type="entry name" value="BIFUNCTIONAL LYSINE-SPECIFIC DEMETHYLASE AND HISTIDYL-HYDROXYLASE"/>
    <property type="match status" value="1"/>
</dbReference>
<organism evidence="4 5">
    <name type="scientific">Wenzhouxiangella marina</name>
    <dbReference type="NCBI Taxonomy" id="1579979"/>
    <lineage>
        <taxon>Bacteria</taxon>
        <taxon>Pseudomonadati</taxon>
        <taxon>Pseudomonadota</taxon>
        <taxon>Gammaproteobacteria</taxon>
        <taxon>Chromatiales</taxon>
        <taxon>Wenzhouxiangellaceae</taxon>
        <taxon>Wenzhouxiangella</taxon>
    </lineage>
</organism>
<evidence type="ECO:0000313" key="5">
    <source>
        <dbReference type="Proteomes" id="UP000066624"/>
    </source>
</evidence>
<keyword evidence="3" id="KW-0408">Iron</keyword>
<dbReference type="Pfam" id="PF08007">
    <property type="entry name" value="JmjC_2"/>
    <property type="match status" value="1"/>
</dbReference>
<dbReference type="RefSeq" id="WP_049726540.1">
    <property type="nucleotide sequence ID" value="NZ_CP012154.1"/>
</dbReference>
<dbReference type="GO" id="GO:0051864">
    <property type="term" value="F:histone H3K36 demethylase activity"/>
    <property type="evidence" value="ECO:0007669"/>
    <property type="project" value="TreeGrafter"/>
</dbReference>
<dbReference type="InterPro" id="IPR039994">
    <property type="entry name" value="NO66-like"/>
</dbReference>
<dbReference type="PROSITE" id="PS51184">
    <property type="entry name" value="JMJC"/>
    <property type="match status" value="1"/>
</dbReference>
<evidence type="ECO:0000256" key="3">
    <source>
        <dbReference type="ARBA" id="ARBA00023004"/>
    </source>
</evidence>
<evidence type="ECO:0000256" key="2">
    <source>
        <dbReference type="ARBA" id="ARBA00022723"/>
    </source>
</evidence>
<dbReference type="KEGG" id="wma:WM2015_2672"/>
<dbReference type="Gene3D" id="2.60.120.650">
    <property type="entry name" value="Cupin"/>
    <property type="match status" value="1"/>
</dbReference>
<protein>
    <submittedName>
        <fullName evidence="4">Cupin 4 family protein</fullName>
    </submittedName>
</protein>
<comment type="cofactor">
    <cofactor evidence="1">
        <name>Fe(2+)</name>
        <dbReference type="ChEBI" id="CHEBI:29033"/>
    </cofactor>
</comment>
<keyword evidence="5" id="KW-1185">Reference proteome</keyword>
<evidence type="ECO:0000313" key="4">
    <source>
        <dbReference type="EMBL" id="AKS43030.1"/>
    </source>
</evidence>
<sequence>MHKFDPTPSLHPHSRRALERLLDPIEPTVFFNDIYEERFHLIQRDDPDRYRDLLSVDVIDAYLANHVLYDGQIDVTRAEPPISPSDFILDNNEIDRSAVLRLYQDKATIISPHLHGHHKPLGDFVRALEPVFSASVQTNIYLTPPGAKGFKTHYDSHDVFVMQVSGAKSWRIYNEPVGKPYRGERFQPGVHDVGEPEAEFVLYPGDCVYIPRGLMHDADAHENEASLHITLGLVTRTWADLVLESISKAALETPALRRALPPGYANPGFDRRKAREQFRAYVTELAAKTELDEPLDLIAEDYLRSRAPDLSGVVRHASSAHADEPHYRAQDNALFRIVEAEPGGDFEVVTRGGSSEFLGAKRSAFDHAMSGKRFSAADLEGLSKDEALDMIRRLLSRGLICPD</sequence>
<dbReference type="STRING" id="1579979.WM2015_2672"/>
<keyword evidence="2" id="KW-0479">Metal-binding</keyword>
<dbReference type="SUPFAM" id="SSF51197">
    <property type="entry name" value="Clavaminate synthase-like"/>
    <property type="match status" value="1"/>
</dbReference>
<evidence type="ECO:0000256" key="1">
    <source>
        <dbReference type="ARBA" id="ARBA00001954"/>
    </source>
</evidence>
<reference evidence="4 5" key="1">
    <citation type="submission" date="2015-07" db="EMBL/GenBank/DDBJ databases">
        <authorList>
            <person name="Noorani M."/>
        </authorList>
    </citation>
    <scope>NUCLEOTIDE SEQUENCE [LARGE SCALE GENOMIC DNA]</scope>
    <source>
        <strain evidence="4 5">KCTC 42284</strain>
    </source>
</reference>
<dbReference type="GO" id="GO:0046872">
    <property type="term" value="F:metal ion binding"/>
    <property type="evidence" value="ECO:0007669"/>
    <property type="project" value="UniProtKB-KW"/>
</dbReference>
<dbReference type="PANTHER" id="PTHR13096">
    <property type="entry name" value="MINA53 MYC INDUCED NUCLEAR ANTIGEN"/>
    <property type="match status" value="1"/>
</dbReference>
<dbReference type="GO" id="GO:0032453">
    <property type="term" value="F:histone H3K4 demethylase activity"/>
    <property type="evidence" value="ECO:0007669"/>
    <property type="project" value="TreeGrafter"/>
</dbReference>